<proteinExistence type="predicted"/>
<sequence>MALRKSKLPRVTPNQSTVENTIDVSSTTAHVKEPVEGSKTFTQTESSKIVNPLVEQHPVKKIGVLKELEEILPTNTFSTKGAALSIVNNKNGKRVKVATPILNALDSPNAVRFLVNDENQEVYIVAAQAEEVAHNLAGKPTKNVVYSAGLVERLTSLFELDYSSRTSHSIGTWTVIEEEGTRMICVRLAKEIQEERYEELEDEHAVPKQVTEPVSEMVSESSAS</sequence>
<reference evidence="2 3" key="1">
    <citation type="submission" date="2020-08" db="EMBL/GenBank/DDBJ databases">
        <title>A Genomic Blueprint of the Chicken Gut Microbiome.</title>
        <authorList>
            <person name="Gilroy R."/>
            <person name="Ravi A."/>
            <person name="Getino M."/>
            <person name="Pursley I."/>
            <person name="Horton D.L."/>
            <person name="Alikhan N.-F."/>
            <person name="Baker D."/>
            <person name="Gharbi K."/>
            <person name="Hall N."/>
            <person name="Watson M."/>
            <person name="Adriaenssens E.M."/>
            <person name="Foster-Nyarko E."/>
            <person name="Jarju S."/>
            <person name="Secka A."/>
            <person name="Antonio M."/>
            <person name="Oren A."/>
            <person name="Chaudhuri R."/>
            <person name="La Ragione R.M."/>
            <person name="Hildebrand F."/>
            <person name="Pallen M.J."/>
        </authorList>
    </citation>
    <scope>NUCLEOTIDE SEQUENCE [LARGE SCALE GENOMIC DNA]</scope>
    <source>
        <strain evidence="2 3">Sa3CUA8</strain>
    </source>
</reference>
<dbReference type="EMBL" id="JACSQY010000010">
    <property type="protein sequence ID" value="MBD7909113.1"/>
    <property type="molecule type" value="Genomic_DNA"/>
</dbReference>
<name>A0ABR8PLR1_9BACL</name>
<evidence type="ECO:0000313" key="3">
    <source>
        <dbReference type="Proteomes" id="UP000659496"/>
    </source>
</evidence>
<gene>
    <name evidence="2" type="ORF">H9659_12330</name>
</gene>
<accession>A0ABR8PLR1</accession>
<evidence type="ECO:0000313" key="2">
    <source>
        <dbReference type="EMBL" id="MBD7909113.1"/>
    </source>
</evidence>
<feature type="region of interest" description="Disordered" evidence="1">
    <location>
        <begin position="198"/>
        <end position="224"/>
    </location>
</feature>
<comment type="caution">
    <text evidence="2">The sequence shown here is derived from an EMBL/GenBank/DDBJ whole genome shotgun (WGS) entry which is preliminary data.</text>
</comment>
<keyword evidence="3" id="KW-1185">Reference proteome</keyword>
<dbReference type="RefSeq" id="WP_191690979.1">
    <property type="nucleotide sequence ID" value="NZ_JACSQY010000010.1"/>
</dbReference>
<dbReference type="Proteomes" id="UP000659496">
    <property type="component" value="Unassembled WGS sequence"/>
</dbReference>
<evidence type="ECO:0000256" key="1">
    <source>
        <dbReference type="SAM" id="MobiDB-lite"/>
    </source>
</evidence>
<protein>
    <submittedName>
        <fullName evidence="2">Uncharacterized protein</fullName>
    </submittedName>
</protein>
<organism evidence="2 3">
    <name type="scientific">Sporosarcina gallistercoris</name>
    <dbReference type="NCBI Taxonomy" id="2762245"/>
    <lineage>
        <taxon>Bacteria</taxon>
        <taxon>Bacillati</taxon>
        <taxon>Bacillota</taxon>
        <taxon>Bacilli</taxon>
        <taxon>Bacillales</taxon>
        <taxon>Caryophanaceae</taxon>
        <taxon>Sporosarcina</taxon>
    </lineage>
</organism>